<keyword evidence="2" id="KW-1185">Reference proteome</keyword>
<proteinExistence type="predicted"/>
<dbReference type="VEuPathDB" id="ToxoDB:CSUI_000522"/>
<comment type="caution">
    <text evidence="1">The sequence shown here is derived from an EMBL/GenBank/DDBJ whole genome shotgun (WGS) entry which is preliminary data.</text>
</comment>
<dbReference type="Proteomes" id="UP000221165">
    <property type="component" value="Unassembled WGS sequence"/>
</dbReference>
<protein>
    <submittedName>
        <fullName evidence="1">Uncharacterized protein</fullName>
    </submittedName>
</protein>
<gene>
    <name evidence="1" type="ORF">CSUI_000522</name>
</gene>
<evidence type="ECO:0000313" key="2">
    <source>
        <dbReference type="Proteomes" id="UP000221165"/>
    </source>
</evidence>
<accession>A0A2C6LBZ2</accession>
<dbReference type="AlphaFoldDB" id="A0A2C6LBZ2"/>
<evidence type="ECO:0000313" key="1">
    <source>
        <dbReference type="EMBL" id="PHJ25627.1"/>
    </source>
</evidence>
<dbReference type="RefSeq" id="XP_067927273.1">
    <property type="nucleotide sequence ID" value="XM_068060756.1"/>
</dbReference>
<reference evidence="1 2" key="1">
    <citation type="journal article" date="2017" name="Int. J. Parasitol.">
        <title>The genome of the protozoan parasite Cystoisospora suis and a reverse vaccinology approach to identify vaccine candidates.</title>
        <authorList>
            <person name="Palmieri N."/>
            <person name="Shrestha A."/>
            <person name="Ruttkowski B."/>
            <person name="Beck T."/>
            <person name="Vogl C."/>
            <person name="Tomley F."/>
            <person name="Blake D.P."/>
            <person name="Joachim A."/>
        </authorList>
    </citation>
    <scope>NUCLEOTIDE SEQUENCE [LARGE SCALE GENOMIC DNA]</scope>
    <source>
        <strain evidence="1 2">Wien I</strain>
    </source>
</reference>
<dbReference type="EMBL" id="MIGC01000191">
    <property type="protein sequence ID" value="PHJ25627.1"/>
    <property type="molecule type" value="Genomic_DNA"/>
</dbReference>
<dbReference type="GeneID" id="94423967"/>
<organism evidence="1 2">
    <name type="scientific">Cystoisospora suis</name>
    <dbReference type="NCBI Taxonomy" id="483139"/>
    <lineage>
        <taxon>Eukaryota</taxon>
        <taxon>Sar</taxon>
        <taxon>Alveolata</taxon>
        <taxon>Apicomplexa</taxon>
        <taxon>Conoidasida</taxon>
        <taxon>Coccidia</taxon>
        <taxon>Eucoccidiorida</taxon>
        <taxon>Eimeriorina</taxon>
        <taxon>Sarcocystidae</taxon>
        <taxon>Cystoisospora</taxon>
    </lineage>
</organism>
<sequence>MVKKHPTDGCGVDGVTGCMPGKQGQSLSFAVIRCAARCQLHPQKVLLPHSVEARDCWQRAGAPTVQRPQVLCPHVPCVEVFMCRSERSDGLLEQFVALEDLDQVPAVAQQFPGLL</sequence>
<name>A0A2C6LBZ2_9APIC</name>